<evidence type="ECO:0000256" key="1">
    <source>
        <dbReference type="ARBA" id="ARBA00001670"/>
    </source>
</evidence>
<accession>A0ABY3BH96</accession>
<sequence length="216" mass="24035">MKQTECTTILVGKNATIDGSTMIARSEDGGRTIIPERFEVVMPKDQPKHYESVISHQKIDDADLLSNPLRYTSAPDASGKNGIWAAAGINSDNIAMTATETITTNSRIQGIDPLLEEGGLGEEDFVTLTLPYIHSAYEGVERVGYLLEKYGTYEMNGMAFSDKDEIWYLETIGGHHWAARRIPDDAYVIAPNRLNIDEFHFDDDDFASSKDLKNLI</sequence>
<dbReference type="Pfam" id="PF03577">
    <property type="entry name" value="Peptidase_C69"/>
    <property type="match status" value="1"/>
</dbReference>
<name>A0ABY3BH96_LACGS</name>
<dbReference type="NCBIfam" id="NF033678">
    <property type="entry name" value="C69_fam_dipept"/>
    <property type="match status" value="1"/>
</dbReference>
<reference evidence="7 8" key="1">
    <citation type="submission" date="2019-04" db="EMBL/GenBank/DDBJ databases">
        <title>Lactobacillus gasseri 7171 assembly.</title>
        <authorList>
            <person name="Joris B.R."/>
            <person name="Giguere D."/>
        </authorList>
    </citation>
    <scope>NUCLEOTIDE SEQUENCE [LARGE SCALE GENOMIC DNA]</scope>
    <source>
        <strain evidence="7 8">7171</strain>
    </source>
</reference>
<dbReference type="Proteomes" id="UP000316012">
    <property type="component" value="Unassembled WGS sequence"/>
</dbReference>
<dbReference type="InterPro" id="IPR005322">
    <property type="entry name" value="Peptidase_C69"/>
</dbReference>
<keyword evidence="8" id="KW-1185">Reference proteome</keyword>
<evidence type="ECO:0000256" key="6">
    <source>
        <dbReference type="RuleBase" id="RU364089"/>
    </source>
</evidence>
<dbReference type="EMBL" id="SRMD01000096">
    <property type="protein sequence ID" value="TQW14502.1"/>
    <property type="molecule type" value="Genomic_DNA"/>
</dbReference>
<evidence type="ECO:0000256" key="3">
    <source>
        <dbReference type="ARBA" id="ARBA00022670"/>
    </source>
</evidence>
<organism evidence="7 8">
    <name type="scientific">Lactobacillus gasseri</name>
    <dbReference type="NCBI Taxonomy" id="1596"/>
    <lineage>
        <taxon>Bacteria</taxon>
        <taxon>Bacillati</taxon>
        <taxon>Bacillota</taxon>
        <taxon>Bacilli</taxon>
        <taxon>Lactobacillales</taxon>
        <taxon>Lactobacillaceae</taxon>
        <taxon>Lactobacillus</taxon>
    </lineage>
</organism>
<evidence type="ECO:0000313" key="8">
    <source>
        <dbReference type="Proteomes" id="UP000316012"/>
    </source>
</evidence>
<dbReference type="PANTHER" id="PTHR12994:SF17">
    <property type="entry name" value="LD30995P"/>
    <property type="match status" value="1"/>
</dbReference>
<dbReference type="PANTHER" id="PTHR12994">
    <property type="entry name" value="SECERNIN"/>
    <property type="match status" value="1"/>
</dbReference>
<keyword evidence="4 6" id="KW-0378">Hydrolase</keyword>
<keyword evidence="3 6" id="KW-0645">Protease</keyword>
<keyword evidence="5 6" id="KW-0224">Dipeptidase</keyword>
<proteinExistence type="inferred from homology"/>
<evidence type="ECO:0000256" key="5">
    <source>
        <dbReference type="ARBA" id="ARBA00022997"/>
    </source>
</evidence>
<protein>
    <recommendedName>
        <fullName evidence="6">Dipeptidase</fullName>
        <ecNumber evidence="6">3.4.-.-</ecNumber>
    </recommendedName>
</protein>
<gene>
    <name evidence="7" type="primary">pepDA_3</name>
    <name evidence="7" type="ORF">FIPPAONL_01734</name>
</gene>
<comment type="catalytic activity">
    <reaction evidence="1">
        <text>an L-aminoacyl-L-amino acid + H2O = 2 an L-alpha-amino acid</text>
        <dbReference type="Rhea" id="RHEA:48940"/>
        <dbReference type="ChEBI" id="CHEBI:15377"/>
        <dbReference type="ChEBI" id="CHEBI:59869"/>
        <dbReference type="ChEBI" id="CHEBI:77460"/>
        <dbReference type="EC" id="3.4.13.19"/>
    </reaction>
</comment>
<dbReference type="InterPro" id="IPR047804">
    <property type="entry name" value="C69_dipept_A-like"/>
</dbReference>
<evidence type="ECO:0000256" key="2">
    <source>
        <dbReference type="ARBA" id="ARBA00007225"/>
    </source>
</evidence>
<comment type="similarity">
    <text evidence="2 6">Belongs to the peptidase C69 family.</text>
</comment>
<evidence type="ECO:0000313" key="7">
    <source>
        <dbReference type="EMBL" id="TQW14502.1"/>
    </source>
</evidence>
<dbReference type="Gene3D" id="3.60.60.10">
    <property type="entry name" value="Penicillin V Acylase, Chain A"/>
    <property type="match status" value="1"/>
</dbReference>
<dbReference type="GO" id="GO:0016787">
    <property type="term" value="F:hydrolase activity"/>
    <property type="evidence" value="ECO:0007669"/>
    <property type="project" value="UniProtKB-KW"/>
</dbReference>
<comment type="caution">
    <text evidence="7">The sequence shown here is derived from an EMBL/GenBank/DDBJ whole genome shotgun (WGS) entry which is preliminary data.</text>
</comment>
<dbReference type="EC" id="3.4.-.-" evidence="6"/>
<evidence type="ECO:0000256" key="4">
    <source>
        <dbReference type="ARBA" id="ARBA00022801"/>
    </source>
</evidence>